<dbReference type="EMBL" id="VYKL01000020">
    <property type="protein sequence ID" value="KAA9023141.1"/>
    <property type="molecule type" value="Genomic_DNA"/>
</dbReference>
<accession>A0A5J5HNU7</accession>
<comment type="caution">
    <text evidence="2">The sequence shown here is derived from an EMBL/GenBank/DDBJ whole genome shotgun (WGS) entry which is preliminary data.</text>
</comment>
<keyword evidence="1" id="KW-0812">Transmembrane</keyword>
<keyword evidence="1" id="KW-0472">Membrane</keyword>
<dbReference type="Proteomes" id="UP000326671">
    <property type="component" value="Unassembled WGS sequence"/>
</dbReference>
<reference evidence="2 3" key="1">
    <citation type="submission" date="2019-09" db="EMBL/GenBank/DDBJ databases">
        <title>Whole genome sequences of isolates from the Mars Exploration Rovers.</title>
        <authorList>
            <person name="Seuylemezian A."/>
            <person name="Vaishampayan P."/>
        </authorList>
    </citation>
    <scope>NUCLEOTIDE SEQUENCE [LARGE SCALE GENOMIC DNA]</scope>
    <source>
        <strain evidence="2 3">MER_TA_151</strain>
    </source>
</reference>
<feature type="transmembrane region" description="Helical" evidence="1">
    <location>
        <begin position="54"/>
        <end position="73"/>
    </location>
</feature>
<dbReference type="OrthoDB" id="2697527at2"/>
<keyword evidence="1" id="KW-1133">Transmembrane helix</keyword>
<proteinExistence type="predicted"/>
<organism evidence="2 3">
    <name type="scientific">Niallia endozanthoxylica</name>
    <dbReference type="NCBI Taxonomy" id="2036016"/>
    <lineage>
        <taxon>Bacteria</taxon>
        <taxon>Bacillati</taxon>
        <taxon>Bacillota</taxon>
        <taxon>Bacilli</taxon>
        <taxon>Bacillales</taxon>
        <taxon>Bacillaceae</taxon>
        <taxon>Niallia</taxon>
    </lineage>
</organism>
<gene>
    <name evidence="2" type="ORF">F4V44_13655</name>
</gene>
<dbReference type="AlphaFoldDB" id="A0A5J5HNU7"/>
<dbReference type="RefSeq" id="WP_150440579.1">
    <property type="nucleotide sequence ID" value="NZ_VYKL01000020.1"/>
</dbReference>
<keyword evidence="3" id="KW-1185">Reference proteome</keyword>
<name>A0A5J5HNU7_9BACI</name>
<evidence type="ECO:0000313" key="2">
    <source>
        <dbReference type="EMBL" id="KAA9023141.1"/>
    </source>
</evidence>
<feature type="transmembrane region" description="Helical" evidence="1">
    <location>
        <begin position="30"/>
        <end position="48"/>
    </location>
</feature>
<protein>
    <submittedName>
        <fullName evidence="2">Uncharacterized protein</fullName>
    </submittedName>
</protein>
<sequence>MNVVIFSLLSMVILIPIIYFIPLKITTKGKLIIVAASLGISLICGLLTKLFLSLWQSILLIIALVMLLTLILSKRFSSFFVNKSETTEATMMKEDEEDEIVTKEAQWLHPEEKSELPFLGEQQADDLHAHSIHDKGLNQDALLFEDHEKSPEFELELLDSFNREESPLYDIKPFNSNDEEKDRVNTLEQKDKAIFTDDILNNENVSIKKDELLAGENEWLDNLDVMEPFNLNSEEKDRLNTDIDQQDQSNLTKDVLNDENFSIQKDELPAVENGWLDNLDVMVVDEAELSSSIDNNLESVQDDKNPSDRSTSYLSELEKVMLSENSLEEDSKDNTELIIDEDMLVNVDELEMLLKNHPQLEANEQVAVLLETPEDIEGNSTLESLEIIEEPTAFETLEGIEEFSNLETLEVIEEISKPETLESKEEPTAFETLESKEEPTAFETLEAIEEPAVFETLKNIDDQSILETLEDIIEPSVTEHRENTKEVSVLENEEDNIDDFILEEEEKDGVSERTESPTAETEKKDYHPIPLVEQEDVEVDLQETVVNEETENTLIGEVPEHLPIDHETDDSTDMTAEDDNVLSQTEEQIGLNEQQKQVFQTMLVQADISKKTLEPDQYEQMLISFLSNKLPAVEQYTLSLLLAEHYIKIKNEQLLLQLLGQMEDEFSHFPILLQEIHYLQEQYVKK</sequence>
<feature type="transmembrane region" description="Helical" evidence="1">
    <location>
        <begin position="6"/>
        <end position="23"/>
    </location>
</feature>
<evidence type="ECO:0000313" key="3">
    <source>
        <dbReference type="Proteomes" id="UP000326671"/>
    </source>
</evidence>
<evidence type="ECO:0000256" key="1">
    <source>
        <dbReference type="SAM" id="Phobius"/>
    </source>
</evidence>